<dbReference type="PANTHER" id="PTHR42977:SF3">
    <property type="entry name" value="AB HYDROLASE-1 DOMAIN-CONTAINING PROTEIN"/>
    <property type="match status" value="1"/>
</dbReference>
<evidence type="ECO:0000313" key="4">
    <source>
        <dbReference type="EMBL" id="MUI11486.1"/>
    </source>
</evidence>
<dbReference type="AlphaFoldDB" id="A0A6I3X6U9"/>
<accession>A0A6I3X6U9</accession>
<gene>
    <name evidence="4" type="ORF">GJV26_03125</name>
</gene>
<organism evidence="4 5">
    <name type="scientific">Pseudoduganella dura</name>
    <dbReference type="NCBI Taxonomy" id="321982"/>
    <lineage>
        <taxon>Bacteria</taxon>
        <taxon>Pseudomonadati</taxon>
        <taxon>Pseudomonadota</taxon>
        <taxon>Betaproteobacteria</taxon>
        <taxon>Burkholderiales</taxon>
        <taxon>Oxalobacteraceae</taxon>
        <taxon>Telluria group</taxon>
        <taxon>Pseudoduganella</taxon>
    </lineage>
</organism>
<dbReference type="Gene3D" id="3.40.50.1820">
    <property type="entry name" value="alpha/beta hydrolase"/>
    <property type="match status" value="1"/>
</dbReference>
<proteinExistence type="predicted"/>
<evidence type="ECO:0000313" key="5">
    <source>
        <dbReference type="Proteomes" id="UP000431684"/>
    </source>
</evidence>
<feature type="domain" description="AB hydrolase-1" evidence="3">
    <location>
        <begin position="55"/>
        <end position="298"/>
    </location>
</feature>
<dbReference type="PRINTS" id="PR00412">
    <property type="entry name" value="EPOXHYDRLASE"/>
</dbReference>
<dbReference type="InterPro" id="IPR000073">
    <property type="entry name" value="AB_hydrolase_1"/>
</dbReference>
<evidence type="ECO:0000256" key="1">
    <source>
        <dbReference type="ARBA" id="ARBA00022801"/>
    </source>
</evidence>
<feature type="region of interest" description="Disordered" evidence="2">
    <location>
        <begin position="1"/>
        <end position="30"/>
    </location>
</feature>
<keyword evidence="1 4" id="KW-0378">Hydrolase</keyword>
<evidence type="ECO:0000259" key="3">
    <source>
        <dbReference type="Pfam" id="PF00561"/>
    </source>
</evidence>
<comment type="caution">
    <text evidence="4">The sequence shown here is derived from an EMBL/GenBank/DDBJ whole genome shotgun (WGS) entry which is preliminary data.</text>
</comment>
<name>A0A6I3X6U9_9BURK</name>
<dbReference type="PANTHER" id="PTHR42977">
    <property type="entry name" value="HYDROLASE-RELATED"/>
    <property type="match status" value="1"/>
</dbReference>
<reference evidence="4 5" key="1">
    <citation type="submission" date="2019-11" db="EMBL/GenBank/DDBJ databases">
        <title>Draft Genome Sequences of Six Type Strains of the Genus Massilia.</title>
        <authorList>
            <person name="Miess H."/>
            <person name="Frediansyah A."/>
            <person name="Goeker M."/>
            <person name="Gross H."/>
        </authorList>
    </citation>
    <scope>NUCLEOTIDE SEQUENCE [LARGE SCALE GENOMIC DNA]</scope>
    <source>
        <strain evidence="4 5">DSM 17513</strain>
    </source>
</reference>
<dbReference type="InterPro" id="IPR000639">
    <property type="entry name" value="Epox_hydrolase-like"/>
</dbReference>
<dbReference type="Pfam" id="PF00561">
    <property type="entry name" value="Abhydrolase_1"/>
    <property type="match status" value="1"/>
</dbReference>
<dbReference type="PRINTS" id="PR00111">
    <property type="entry name" value="ABHYDROLASE"/>
</dbReference>
<dbReference type="Proteomes" id="UP000431684">
    <property type="component" value="Unassembled WGS sequence"/>
</dbReference>
<sequence>MKPAPATCLQHTAETRLPGADMSTPPIARSATRHRTARVAGLDIFYREAGPDDTPVVVLLHGFPSSSHMYRNLIPALADRYRVIAPDLPGFGLSAMPSPEAFAYGFASFAAVVDELLAGLGASRYTLYVMDYGAPVGFRLALAHPERVTALIVQNGNAYEAGMGDFWTSTRALWADNSEANRNAMRPFLTIDGTRFQYVTGVKEIDRIDPAAWVHDQFFLDRPGSKEIQLDIIFDYRTNVALYPEFHRYFREFQPPALILWGVDDPIFLPEGAQAFLHDLPHAELHRFDTGHFALEDKADDMVPLIRRFLEKNLQGRAAGRPPAKEDDGTAYPAG</sequence>
<dbReference type="GO" id="GO:0004301">
    <property type="term" value="F:epoxide hydrolase activity"/>
    <property type="evidence" value="ECO:0007669"/>
    <property type="project" value="TreeGrafter"/>
</dbReference>
<dbReference type="OrthoDB" id="9802676at2"/>
<protein>
    <submittedName>
        <fullName evidence="4">Alpha/beta fold hydrolase</fullName>
    </submittedName>
</protein>
<dbReference type="FunFam" id="3.40.50.1820:FF:000173">
    <property type="entry name" value="Alpha/beta hydrolase"/>
    <property type="match status" value="1"/>
</dbReference>
<keyword evidence="5" id="KW-1185">Reference proteome</keyword>
<evidence type="ECO:0000256" key="2">
    <source>
        <dbReference type="SAM" id="MobiDB-lite"/>
    </source>
</evidence>
<dbReference type="SUPFAM" id="SSF53474">
    <property type="entry name" value="alpha/beta-Hydrolases"/>
    <property type="match status" value="1"/>
</dbReference>
<dbReference type="InterPro" id="IPR029058">
    <property type="entry name" value="AB_hydrolase_fold"/>
</dbReference>
<dbReference type="InterPro" id="IPR051340">
    <property type="entry name" value="Haloalkane_dehalogenase"/>
</dbReference>
<dbReference type="EMBL" id="WNWM01000002">
    <property type="protein sequence ID" value="MUI11486.1"/>
    <property type="molecule type" value="Genomic_DNA"/>
</dbReference>